<gene>
    <name evidence="4" type="ORF">ATL39_2715</name>
</gene>
<dbReference type="PANTHER" id="PTHR12304:SF4">
    <property type="entry name" value="URIDINE NUCLEOSIDASE"/>
    <property type="match status" value="1"/>
</dbReference>
<sequence>MSTKKIWLDVDTGVDDALGLLLACGSPAFDIKAVSVTHGNVSLDQAAANTLQVLDIVERPDIPVYKGASRPLVRAPLYEHAVHGKDGISGMSEERYLAQKPDAGYAPERLIEMLHAYPHELTLIFTGPLTNLALALQRDPAAAGLINEVIFMGGVVHGPGNITPAAEFNTYVDPEAVKVVLHSGISRLTQVGLDVTKQVLLTEDRLQAFKHSYPFWGDWIERVTTQYRERYFTVNGVRACALHDPLAVAAALTPELLQTVPYYTDIECRSSISDGSLVVDEKNRLQKSPNAYIALGVDLPLFFSLFERAVARLPERKENSS</sequence>
<name>A0A419V087_9BACL</name>
<dbReference type="Gene3D" id="3.90.245.10">
    <property type="entry name" value="Ribonucleoside hydrolase-like"/>
    <property type="match status" value="1"/>
</dbReference>
<reference evidence="4 5" key="1">
    <citation type="submission" date="2018-09" db="EMBL/GenBank/DDBJ databases">
        <title>Genomic Encyclopedia of Archaeal and Bacterial Type Strains, Phase II (KMG-II): from individual species to whole genera.</title>
        <authorList>
            <person name="Goeker M."/>
        </authorList>
    </citation>
    <scope>NUCLEOTIDE SEQUENCE [LARGE SCALE GENOMIC DNA]</scope>
    <source>
        <strain evidence="4 5">DSM 17008</strain>
    </source>
</reference>
<evidence type="ECO:0000313" key="4">
    <source>
        <dbReference type="EMBL" id="RKD71319.1"/>
    </source>
</evidence>
<dbReference type="OrthoDB" id="9797882at2"/>
<dbReference type="InterPro" id="IPR001910">
    <property type="entry name" value="Inosine/uridine_hydrolase_dom"/>
</dbReference>
<comment type="caution">
    <text evidence="4">The sequence shown here is derived from an EMBL/GenBank/DDBJ whole genome shotgun (WGS) entry which is preliminary data.</text>
</comment>
<dbReference type="Proteomes" id="UP000285120">
    <property type="component" value="Unassembled WGS sequence"/>
</dbReference>
<protein>
    <submittedName>
        <fullName evidence="4">Purine nucleosidase</fullName>
    </submittedName>
</protein>
<dbReference type="GO" id="GO:0008477">
    <property type="term" value="F:purine nucleosidase activity"/>
    <property type="evidence" value="ECO:0007669"/>
    <property type="project" value="TreeGrafter"/>
</dbReference>
<dbReference type="InterPro" id="IPR023186">
    <property type="entry name" value="IUNH"/>
</dbReference>
<dbReference type="Pfam" id="PF01156">
    <property type="entry name" value="IU_nuc_hydro"/>
    <property type="match status" value="1"/>
</dbReference>
<dbReference type="PANTHER" id="PTHR12304">
    <property type="entry name" value="INOSINE-URIDINE PREFERRING NUCLEOSIDE HYDROLASE"/>
    <property type="match status" value="1"/>
</dbReference>
<organism evidence="4 5">
    <name type="scientific">Sinobaca qinghaiensis</name>
    <dbReference type="NCBI Taxonomy" id="342944"/>
    <lineage>
        <taxon>Bacteria</taxon>
        <taxon>Bacillati</taxon>
        <taxon>Bacillota</taxon>
        <taxon>Bacilli</taxon>
        <taxon>Bacillales</taxon>
        <taxon>Sporolactobacillaceae</taxon>
        <taxon>Sinobaca</taxon>
    </lineage>
</organism>
<accession>A0A419V087</accession>
<keyword evidence="5" id="KW-1185">Reference proteome</keyword>
<dbReference type="AlphaFoldDB" id="A0A419V087"/>
<keyword evidence="2" id="KW-0326">Glycosidase</keyword>
<feature type="domain" description="Inosine/uridine-preferring nucleoside hydrolase" evidence="3">
    <location>
        <begin position="6"/>
        <end position="303"/>
    </location>
</feature>
<evidence type="ECO:0000256" key="1">
    <source>
        <dbReference type="ARBA" id="ARBA00022801"/>
    </source>
</evidence>
<dbReference type="InterPro" id="IPR036452">
    <property type="entry name" value="Ribo_hydro-like"/>
</dbReference>
<evidence type="ECO:0000256" key="2">
    <source>
        <dbReference type="ARBA" id="ARBA00023295"/>
    </source>
</evidence>
<evidence type="ECO:0000313" key="5">
    <source>
        <dbReference type="Proteomes" id="UP000285120"/>
    </source>
</evidence>
<dbReference type="GO" id="GO:0006152">
    <property type="term" value="P:purine nucleoside catabolic process"/>
    <property type="evidence" value="ECO:0007669"/>
    <property type="project" value="TreeGrafter"/>
</dbReference>
<evidence type="ECO:0000259" key="3">
    <source>
        <dbReference type="Pfam" id="PF01156"/>
    </source>
</evidence>
<keyword evidence="1" id="KW-0378">Hydrolase</keyword>
<proteinExistence type="predicted"/>
<dbReference type="EMBL" id="RAPK01000010">
    <property type="protein sequence ID" value="RKD71319.1"/>
    <property type="molecule type" value="Genomic_DNA"/>
</dbReference>
<dbReference type="GO" id="GO:0005829">
    <property type="term" value="C:cytosol"/>
    <property type="evidence" value="ECO:0007669"/>
    <property type="project" value="TreeGrafter"/>
</dbReference>
<dbReference type="SUPFAM" id="SSF53590">
    <property type="entry name" value="Nucleoside hydrolase"/>
    <property type="match status" value="1"/>
</dbReference>